<sequence length="117" mass="13297">METEITQSMRALAAQKWTATTMRYPHHTEKELVLAFFLTLELGSEVRGSMNIIAFGKALRDEVLQRVNTARLVVIHQSNRWVRRALLSRDDLDATIEDMDAEGPRENENEGEPETGA</sequence>
<dbReference type="Proteomes" id="UP001158576">
    <property type="component" value="Chromosome 1"/>
</dbReference>
<protein>
    <submittedName>
        <fullName evidence="2">Oidioi.mRNA.OKI2018_I69.chr1.g3805.t1.cds</fullName>
    </submittedName>
</protein>
<proteinExistence type="predicted"/>
<evidence type="ECO:0000313" key="2">
    <source>
        <dbReference type="EMBL" id="CAG5108457.1"/>
    </source>
</evidence>
<gene>
    <name evidence="2" type="ORF">OKIOD_LOCUS12570</name>
</gene>
<reference evidence="2 3" key="1">
    <citation type="submission" date="2021-04" db="EMBL/GenBank/DDBJ databases">
        <authorList>
            <person name="Bliznina A."/>
        </authorList>
    </citation>
    <scope>NUCLEOTIDE SEQUENCE [LARGE SCALE GENOMIC DNA]</scope>
</reference>
<keyword evidence="3" id="KW-1185">Reference proteome</keyword>
<name>A0ABN7SV64_OIKDI</name>
<evidence type="ECO:0000313" key="3">
    <source>
        <dbReference type="Proteomes" id="UP001158576"/>
    </source>
</evidence>
<dbReference type="EMBL" id="OU015566">
    <property type="protein sequence ID" value="CAG5108457.1"/>
    <property type="molecule type" value="Genomic_DNA"/>
</dbReference>
<organism evidence="2 3">
    <name type="scientific">Oikopleura dioica</name>
    <name type="common">Tunicate</name>
    <dbReference type="NCBI Taxonomy" id="34765"/>
    <lineage>
        <taxon>Eukaryota</taxon>
        <taxon>Metazoa</taxon>
        <taxon>Chordata</taxon>
        <taxon>Tunicata</taxon>
        <taxon>Appendicularia</taxon>
        <taxon>Copelata</taxon>
        <taxon>Oikopleuridae</taxon>
        <taxon>Oikopleura</taxon>
    </lineage>
</organism>
<feature type="region of interest" description="Disordered" evidence="1">
    <location>
        <begin position="93"/>
        <end position="117"/>
    </location>
</feature>
<evidence type="ECO:0000256" key="1">
    <source>
        <dbReference type="SAM" id="MobiDB-lite"/>
    </source>
</evidence>
<accession>A0ABN7SV64</accession>